<keyword evidence="4" id="KW-0288">FMN</keyword>
<dbReference type="Gene3D" id="2.30.110.10">
    <property type="entry name" value="Electron Transport, Fmn-binding Protein, Chain A"/>
    <property type="match status" value="1"/>
</dbReference>
<protein>
    <submittedName>
        <fullName evidence="8">Phenazine biosynthesis FMN-dependent oxidase PhzG</fullName>
        <ecNumber evidence="8">1.10.3.16</ecNumber>
    </submittedName>
</protein>
<evidence type="ECO:0000259" key="6">
    <source>
        <dbReference type="Pfam" id="PF01243"/>
    </source>
</evidence>
<keyword evidence="5 8" id="KW-0560">Oxidoreductase</keyword>
<dbReference type="GeneID" id="45694977"/>
<comment type="cofactor">
    <cofactor evidence="1">
        <name>FMN</name>
        <dbReference type="ChEBI" id="CHEBI:58210"/>
    </cofactor>
</comment>
<dbReference type="EMBL" id="CP099583">
    <property type="protein sequence ID" value="USS43796.1"/>
    <property type="molecule type" value="Genomic_DNA"/>
</dbReference>
<dbReference type="InterPro" id="IPR000659">
    <property type="entry name" value="Pyridox_Oxase"/>
</dbReference>
<dbReference type="PANTHER" id="PTHR10851:SF0">
    <property type="entry name" value="PYRIDOXINE-5'-PHOSPHATE OXIDASE"/>
    <property type="match status" value="1"/>
</dbReference>
<evidence type="ECO:0000256" key="2">
    <source>
        <dbReference type="ARBA" id="ARBA00007301"/>
    </source>
</evidence>
<evidence type="ECO:0000256" key="1">
    <source>
        <dbReference type="ARBA" id="ARBA00001917"/>
    </source>
</evidence>
<sequence>MSSSRAAAWASSVAPAFCHQENTAMNTSRFESLTGRVDVLFPEYDDPPSEPITLLKRWLAAADVAGVREPKALALATATSDGRMSSRIIAFSSIDDRGVIFCTHSTSRKGRELTETGWASGLLYWRETGQQIMISGRAVPLEESENDKLWFGRAVPMHAMSSASHQSDELVDREALLAHAAELLALGVALPRPPRFVGYRLEPHEMEFWAASSDRLHRRLRYERNGDAWKTMQLQP</sequence>
<evidence type="ECO:0000256" key="3">
    <source>
        <dbReference type="ARBA" id="ARBA00022630"/>
    </source>
</evidence>
<feature type="domain" description="Pyridoxine 5'-phosphate oxidase dimerisation C-terminal" evidence="7">
    <location>
        <begin position="197"/>
        <end position="236"/>
    </location>
</feature>
<dbReference type="GO" id="GO:0016491">
    <property type="term" value="F:oxidoreductase activity"/>
    <property type="evidence" value="ECO:0007669"/>
    <property type="project" value="UniProtKB-KW"/>
</dbReference>
<dbReference type="NCBIfam" id="NF038138">
    <property type="entry name" value="phena_PhzG"/>
    <property type="match status" value="1"/>
</dbReference>
<evidence type="ECO:0000259" key="7">
    <source>
        <dbReference type="Pfam" id="PF10590"/>
    </source>
</evidence>
<dbReference type="Pfam" id="PF01243">
    <property type="entry name" value="PNPOx_N"/>
    <property type="match status" value="1"/>
</dbReference>
<feature type="domain" description="Pyridoxamine 5'-phosphate oxidase N-terminal" evidence="6">
    <location>
        <begin position="65"/>
        <end position="183"/>
    </location>
</feature>
<proteinExistence type="inferred from homology"/>
<accession>A0ABY5BBG9</accession>
<keyword evidence="9" id="KW-1185">Reference proteome</keyword>
<dbReference type="InterPro" id="IPR019576">
    <property type="entry name" value="Pyridoxamine_oxidase_dimer_C"/>
</dbReference>
<gene>
    <name evidence="8" type="primary">phzG</name>
    <name evidence="8" type="ORF">NFI99_04955</name>
</gene>
<dbReference type="InterPro" id="IPR053451">
    <property type="entry name" value="Phenazine_biosynth_oxidase"/>
</dbReference>
<reference evidence="8" key="1">
    <citation type="submission" date="2022-06" db="EMBL/GenBank/DDBJ databases">
        <title>Draft genome sequence of Burkholderia glumae strain GR20004 isolated from rice panicle showing bacterial panicle blight.</title>
        <authorList>
            <person name="Choi S.Y."/>
            <person name="Lee Y.H."/>
        </authorList>
    </citation>
    <scope>NUCLEOTIDE SEQUENCE</scope>
    <source>
        <strain evidence="8">GR20004</strain>
    </source>
</reference>
<dbReference type="SUPFAM" id="SSF50475">
    <property type="entry name" value="FMN-binding split barrel"/>
    <property type="match status" value="1"/>
</dbReference>
<dbReference type="RefSeq" id="WP_230674373.1">
    <property type="nucleotide sequence ID" value="NZ_CP021075.1"/>
</dbReference>
<comment type="similarity">
    <text evidence="2">Belongs to the pyridoxamine 5'-phosphate oxidase family.</text>
</comment>
<dbReference type="PANTHER" id="PTHR10851">
    <property type="entry name" value="PYRIDOXINE-5-PHOSPHATE OXIDASE"/>
    <property type="match status" value="1"/>
</dbReference>
<dbReference type="Proteomes" id="UP001056386">
    <property type="component" value="Chromosome 2"/>
</dbReference>
<dbReference type="EC" id="1.10.3.16" evidence="8"/>
<evidence type="ECO:0000256" key="5">
    <source>
        <dbReference type="ARBA" id="ARBA00023002"/>
    </source>
</evidence>
<organism evidence="8 9">
    <name type="scientific">Burkholderia glumae</name>
    <name type="common">Pseudomonas glumae</name>
    <dbReference type="NCBI Taxonomy" id="337"/>
    <lineage>
        <taxon>Bacteria</taxon>
        <taxon>Pseudomonadati</taxon>
        <taxon>Pseudomonadota</taxon>
        <taxon>Betaproteobacteria</taxon>
        <taxon>Burkholderiales</taxon>
        <taxon>Burkholderiaceae</taxon>
        <taxon>Burkholderia</taxon>
    </lineage>
</organism>
<dbReference type="InterPro" id="IPR012349">
    <property type="entry name" value="Split_barrel_FMN-bd"/>
</dbReference>
<dbReference type="PIRSF" id="PIRSF000190">
    <property type="entry name" value="Pyd_amn-ph_oxd"/>
    <property type="match status" value="1"/>
</dbReference>
<dbReference type="Pfam" id="PF10590">
    <property type="entry name" value="PNP_phzG_C"/>
    <property type="match status" value="1"/>
</dbReference>
<dbReference type="NCBIfam" id="NF004231">
    <property type="entry name" value="PRK05679.1"/>
    <property type="match status" value="1"/>
</dbReference>
<dbReference type="InterPro" id="IPR011576">
    <property type="entry name" value="Pyridox_Oxase_N"/>
</dbReference>
<evidence type="ECO:0000313" key="9">
    <source>
        <dbReference type="Proteomes" id="UP001056386"/>
    </source>
</evidence>
<evidence type="ECO:0000313" key="8">
    <source>
        <dbReference type="EMBL" id="USS43796.1"/>
    </source>
</evidence>
<name>A0ABY5BBG9_BURGL</name>
<evidence type="ECO:0000256" key="4">
    <source>
        <dbReference type="ARBA" id="ARBA00022643"/>
    </source>
</evidence>
<keyword evidence="3" id="KW-0285">Flavoprotein</keyword>